<name>A0A1I2H1B9_9BACT</name>
<gene>
    <name evidence="1" type="ORF">SAMN05216283_103206</name>
</gene>
<organism evidence="1 2">
    <name type="scientific">Sunxiuqinia elliptica</name>
    <dbReference type="NCBI Taxonomy" id="655355"/>
    <lineage>
        <taxon>Bacteria</taxon>
        <taxon>Pseudomonadati</taxon>
        <taxon>Bacteroidota</taxon>
        <taxon>Bacteroidia</taxon>
        <taxon>Marinilabiliales</taxon>
        <taxon>Prolixibacteraceae</taxon>
        <taxon>Sunxiuqinia</taxon>
    </lineage>
</organism>
<evidence type="ECO:0000313" key="1">
    <source>
        <dbReference type="EMBL" id="SFF23069.1"/>
    </source>
</evidence>
<sequence>MYEMLFAETGHEAKGEFNSGLRNSYTIGFQLLRVTECE</sequence>
<evidence type="ECO:0000313" key="2">
    <source>
        <dbReference type="Proteomes" id="UP000198964"/>
    </source>
</evidence>
<protein>
    <submittedName>
        <fullName evidence="1">Uncharacterized protein</fullName>
    </submittedName>
</protein>
<accession>A0A1I2H1B9</accession>
<keyword evidence="2" id="KW-1185">Reference proteome</keyword>
<reference evidence="1 2" key="1">
    <citation type="submission" date="2016-10" db="EMBL/GenBank/DDBJ databases">
        <authorList>
            <person name="de Groot N.N."/>
        </authorList>
    </citation>
    <scope>NUCLEOTIDE SEQUENCE [LARGE SCALE GENOMIC DNA]</scope>
    <source>
        <strain evidence="1 2">CGMCC 1.9156</strain>
    </source>
</reference>
<dbReference type="STRING" id="655355.SAMN05216283_103206"/>
<dbReference type="EMBL" id="FONW01000003">
    <property type="protein sequence ID" value="SFF23069.1"/>
    <property type="molecule type" value="Genomic_DNA"/>
</dbReference>
<proteinExistence type="predicted"/>
<dbReference type="AlphaFoldDB" id="A0A1I2H1B9"/>
<dbReference type="Proteomes" id="UP000198964">
    <property type="component" value="Unassembled WGS sequence"/>
</dbReference>